<reference evidence="5 6" key="1">
    <citation type="journal article" date="2011" name="Proc. Natl. Acad. Sci. U.S.A.">
        <title>Evolutionary erosion of yeast sex chromosomes by mating-type switching accidents.</title>
        <authorList>
            <person name="Gordon J.L."/>
            <person name="Armisen D."/>
            <person name="Proux-Wera E."/>
            <person name="Oheigeartaigh S.S."/>
            <person name="Byrne K.P."/>
            <person name="Wolfe K.H."/>
        </authorList>
    </citation>
    <scope>NUCLEOTIDE SEQUENCE [LARGE SCALE GENOMIC DNA]</scope>
    <source>
        <strain evidence="6">ATCC 76901 / BCRC 22586 / CBS 4309 / NBRC 1992 / NRRL Y-12630</strain>
    </source>
</reference>
<keyword evidence="3" id="KW-0560">Oxidoreductase</keyword>
<dbReference type="Proteomes" id="UP000001640">
    <property type="component" value="Chromosome 8"/>
</dbReference>
<dbReference type="STRING" id="1064592.G0VJC7"/>
<dbReference type="PRINTS" id="PR00080">
    <property type="entry name" value="SDRFAMILY"/>
</dbReference>
<evidence type="ECO:0000256" key="3">
    <source>
        <dbReference type="ARBA" id="ARBA00023002"/>
    </source>
</evidence>
<dbReference type="KEGG" id="ncs:NCAS_0H02960"/>
<evidence type="ECO:0000256" key="1">
    <source>
        <dbReference type="ARBA" id="ARBA00006484"/>
    </source>
</evidence>
<dbReference type="InterPro" id="IPR002347">
    <property type="entry name" value="SDR_fam"/>
</dbReference>
<reference key="2">
    <citation type="submission" date="2011-08" db="EMBL/GenBank/DDBJ databases">
        <title>Genome sequence of Naumovozyma castellii.</title>
        <authorList>
            <person name="Gordon J.L."/>
            <person name="Armisen D."/>
            <person name="Proux-Wera E."/>
            <person name="OhEigeartaigh S.S."/>
            <person name="Byrne K.P."/>
            <person name="Wolfe K.H."/>
        </authorList>
    </citation>
    <scope>NUCLEOTIDE SEQUENCE</scope>
    <source>
        <strain>Type strain:CBS 4309</strain>
    </source>
</reference>
<dbReference type="FunCoup" id="G0VJC7">
    <property type="interactions" value="154"/>
</dbReference>
<protein>
    <recommendedName>
        <fullName evidence="7">3-oxoacyl-[acyl-carrier-protein] reductase</fullName>
    </recommendedName>
</protein>
<dbReference type="GeneID" id="96905283"/>
<evidence type="ECO:0008006" key="7">
    <source>
        <dbReference type="Google" id="ProtNLM"/>
    </source>
</evidence>
<dbReference type="SUPFAM" id="SSF51735">
    <property type="entry name" value="NAD(P)-binding Rossmann-fold domains"/>
    <property type="match status" value="1"/>
</dbReference>
<dbReference type="InterPro" id="IPR020904">
    <property type="entry name" value="Sc_DH/Rdtase_CS"/>
</dbReference>
<gene>
    <name evidence="5" type="primary">NCAS0H02960</name>
    <name evidence="5" type="ordered locus">NCAS_0H02960</name>
</gene>
<evidence type="ECO:0000313" key="6">
    <source>
        <dbReference type="Proteomes" id="UP000001640"/>
    </source>
</evidence>
<organism evidence="5 6">
    <name type="scientific">Naumovozyma castellii</name>
    <name type="common">Yeast</name>
    <name type="synonym">Saccharomyces castellii</name>
    <dbReference type="NCBI Taxonomy" id="27288"/>
    <lineage>
        <taxon>Eukaryota</taxon>
        <taxon>Fungi</taxon>
        <taxon>Dikarya</taxon>
        <taxon>Ascomycota</taxon>
        <taxon>Saccharomycotina</taxon>
        <taxon>Saccharomycetes</taxon>
        <taxon>Saccharomycetales</taxon>
        <taxon>Saccharomycetaceae</taxon>
        <taxon>Naumovozyma</taxon>
    </lineage>
</organism>
<evidence type="ECO:0000313" key="5">
    <source>
        <dbReference type="EMBL" id="CCC71606.1"/>
    </source>
</evidence>
<dbReference type="EMBL" id="HE576759">
    <property type="protein sequence ID" value="CCC71606.1"/>
    <property type="molecule type" value="Genomic_DNA"/>
</dbReference>
<keyword evidence="6" id="KW-1185">Reference proteome</keyword>
<dbReference type="GO" id="GO:0006633">
    <property type="term" value="P:fatty acid biosynthetic process"/>
    <property type="evidence" value="ECO:0007669"/>
    <property type="project" value="TreeGrafter"/>
</dbReference>
<dbReference type="AlphaFoldDB" id="G0VJC7"/>
<evidence type="ECO:0000256" key="4">
    <source>
        <dbReference type="RuleBase" id="RU000363"/>
    </source>
</evidence>
<name>G0VJC7_NAUCA</name>
<dbReference type="InParanoid" id="G0VJC7"/>
<proteinExistence type="inferred from homology"/>
<dbReference type="OrthoDB" id="417891at2759"/>
<dbReference type="RefSeq" id="XP_003677953.1">
    <property type="nucleotide sequence ID" value="XM_003677905.1"/>
</dbReference>
<dbReference type="PANTHER" id="PTHR42760:SF133">
    <property type="entry name" value="3-OXOACYL-[ACYL-CARRIER-PROTEIN] REDUCTASE"/>
    <property type="match status" value="1"/>
</dbReference>
<dbReference type="GO" id="GO:0016616">
    <property type="term" value="F:oxidoreductase activity, acting on the CH-OH group of donors, NAD or NADP as acceptor"/>
    <property type="evidence" value="ECO:0007669"/>
    <property type="project" value="TreeGrafter"/>
</dbReference>
<dbReference type="InterPro" id="IPR036291">
    <property type="entry name" value="NAD(P)-bd_dom_sf"/>
</dbReference>
<dbReference type="PRINTS" id="PR00081">
    <property type="entry name" value="GDHRDH"/>
</dbReference>
<evidence type="ECO:0000256" key="2">
    <source>
        <dbReference type="ARBA" id="ARBA00022857"/>
    </source>
</evidence>
<dbReference type="Gene3D" id="3.40.50.720">
    <property type="entry name" value="NAD(P)-binding Rossmann-like Domain"/>
    <property type="match status" value="1"/>
</dbReference>
<keyword evidence="2" id="KW-0521">NADP</keyword>
<accession>G0VJC7</accession>
<dbReference type="GO" id="GO:0048038">
    <property type="term" value="F:quinone binding"/>
    <property type="evidence" value="ECO:0007669"/>
    <property type="project" value="TreeGrafter"/>
</dbReference>
<dbReference type="eggNOG" id="KOG0725">
    <property type="taxonomic scope" value="Eukaryota"/>
</dbReference>
<dbReference type="PANTHER" id="PTHR42760">
    <property type="entry name" value="SHORT-CHAIN DEHYDROGENASES/REDUCTASES FAMILY MEMBER"/>
    <property type="match status" value="1"/>
</dbReference>
<dbReference type="HOGENOM" id="CLU_010194_2_10_1"/>
<comment type="similarity">
    <text evidence="1 4">Belongs to the short-chain dehydrogenases/reductases (SDR) family.</text>
</comment>
<dbReference type="OMA" id="QETETWG"/>
<sequence>MRKGIPVAIITGGTRGIGKAIAKKLSLQGMSCISIGSSLSSINAIDINDHLHFTSPEQRHRSMAIDLTDWPNWTTQTRNSKKLTFPGYEYTDDLQRRFHENIPLFEEIWDKNASNTNYYVNLLVNCAGITQDSLSLRTSTDEISQIMNINFLSCVSLSNFVCKKMIRSQNLFKRGEMALDHELPKPPPPCIINISSILGEGTIQVPGTSIYSASKAALIQYTRTLSQETETWGIRALSMAPGLVTDTDMIQEMDPQTRQQLNLLMGLNCTTSDVVADDIWDRYLRGQ</sequence>
<dbReference type="Pfam" id="PF00106">
    <property type="entry name" value="adh_short"/>
    <property type="match status" value="2"/>
</dbReference>
<dbReference type="PROSITE" id="PS00061">
    <property type="entry name" value="ADH_SHORT"/>
    <property type="match status" value="1"/>
</dbReference>